<keyword evidence="1" id="KW-1133">Transmembrane helix</keyword>
<feature type="transmembrane region" description="Helical" evidence="1">
    <location>
        <begin position="324"/>
        <end position="350"/>
    </location>
</feature>
<evidence type="ECO:0000256" key="1">
    <source>
        <dbReference type="SAM" id="Phobius"/>
    </source>
</evidence>
<dbReference type="GO" id="GO:0016746">
    <property type="term" value="F:acyltransferase activity"/>
    <property type="evidence" value="ECO:0007669"/>
    <property type="project" value="UniProtKB-KW"/>
</dbReference>
<dbReference type="InterPro" id="IPR029044">
    <property type="entry name" value="Nucleotide-diphossugar_trans"/>
</dbReference>
<dbReference type="InterPro" id="IPR011004">
    <property type="entry name" value="Trimer_LpxA-like_sf"/>
</dbReference>
<name>A0A6H2HDE2_9BURK</name>
<gene>
    <name evidence="2" type="primary">lpxD_2</name>
    <name evidence="2" type="ORF">HC248_03181</name>
</gene>
<keyword evidence="1" id="KW-0812">Transmembrane</keyword>
<dbReference type="Proteomes" id="UP000502041">
    <property type="component" value="Chromosome"/>
</dbReference>
<proteinExistence type="predicted"/>
<dbReference type="EC" id="2.3.1.-" evidence="2"/>
<sequence>MSFENAPRVVIFMTAPRAVDIPCLDNSLACLLTFGSATFAERVLDSCALAGFREVDIVLGEDSKCVQEALKDDARWGIKLNWHYVPVSATPYAILQRLALRDGQRLLLGHGHQWVSDRILFSLIKSCDVAMHIAKAVSWTGWLSMERSSVAFIDPTMNFAALSRLAAATRPERCLIARYSEFANPDSALSLLLTQNLPLYDMTGDAVPESWLRMSWGAMSPDAIVHPQSIMTGPILVGPGCLIARNARVGPGVVLSPHALIAQGAVVKGSLVLANTYVDSRSVLEHCLARGNTAQMCNRIGGQAANSDGMNSSMLMAQPVSAGVFWQLLAACLALTFLPSFLLLLLWNYFSFQPFLWQKMRAVCFCRLDAGPLYCSDLRQPHLSSARSVWLVGCYGALLDVMQGRRSWFGMRPRTQTQWSRLGRDWQKLFLQMAPGFFYTPAWGDNNAALDADAQVAANAYLAAQSSFERRLSIFNTSARKAFIRLNYLF</sequence>
<dbReference type="AlphaFoldDB" id="A0A6H2HDE2"/>
<organism evidence="2 3">
    <name type="scientific">Polaromonas vacuolata</name>
    <dbReference type="NCBI Taxonomy" id="37448"/>
    <lineage>
        <taxon>Bacteria</taxon>
        <taxon>Pseudomonadati</taxon>
        <taxon>Pseudomonadota</taxon>
        <taxon>Betaproteobacteria</taxon>
        <taxon>Burkholderiales</taxon>
        <taxon>Comamonadaceae</taxon>
        <taxon>Polaromonas</taxon>
    </lineage>
</organism>
<keyword evidence="2" id="KW-0808">Transferase</keyword>
<dbReference type="EMBL" id="CP051461">
    <property type="protein sequence ID" value="QJC57850.1"/>
    <property type="molecule type" value="Genomic_DNA"/>
</dbReference>
<dbReference type="SUPFAM" id="SSF53448">
    <property type="entry name" value="Nucleotide-diphospho-sugar transferases"/>
    <property type="match status" value="1"/>
</dbReference>
<evidence type="ECO:0000313" key="3">
    <source>
        <dbReference type="Proteomes" id="UP000502041"/>
    </source>
</evidence>
<reference evidence="2 3" key="1">
    <citation type="submission" date="2020-04" db="EMBL/GenBank/DDBJ databases">
        <title>Complete genome of a Psychrophilic, Marine, Gas Vacuolate Bacterium Polaromonas vacuolata KCTC 22033T.</title>
        <authorList>
            <person name="Hwang K."/>
            <person name="Kim K.M."/>
        </authorList>
    </citation>
    <scope>NUCLEOTIDE SEQUENCE [LARGE SCALE GENOMIC DNA]</scope>
    <source>
        <strain evidence="2 3">KCTC 22033</strain>
    </source>
</reference>
<keyword evidence="3" id="KW-1185">Reference proteome</keyword>
<accession>A0A6H2HDE2</accession>
<dbReference type="SUPFAM" id="SSF51161">
    <property type="entry name" value="Trimeric LpxA-like enzymes"/>
    <property type="match status" value="1"/>
</dbReference>
<keyword evidence="1" id="KW-0472">Membrane</keyword>
<keyword evidence="2" id="KW-0012">Acyltransferase</keyword>
<protein>
    <submittedName>
        <fullName evidence="2">UDP-3-O-(3-hydroxymyristoyl)glucosamine N-acyltransferase</fullName>
        <ecNumber evidence="2">2.3.1.-</ecNumber>
    </submittedName>
</protein>
<dbReference type="KEGG" id="pvac:HC248_03181"/>
<evidence type="ECO:0000313" key="2">
    <source>
        <dbReference type="EMBL" id="QJC57850.1"/>
    </source>
</evidence>
<dbReference type="Gene3D" id="2.160.10.10">
    <property type="entry name" value="Hexapeptide repeat proteins"/>
    <property type="match status" value="1"/>
</dbReference>